<sequence length="354" mass="40719">MKRVYSDVIQFRGNHYDFGVIQGERLRESLTLKNRENQWKVRQPRFQIDVDEAKAMFQQLAPQIWEELRGLQDSLQWSIDKVLQEFGGFRVNGDRSGCSVMSGEGYLVRNYDYHPKTYDGRYVLFAPNDKGYATIGPSQRITGRMDGLNEKGLAIGYNLTNRRKPGDGFICTMIGRLLLETCADVTEAVELLKEIPHRHSFSYIVYDQTDGMVVVESSPRGVNARAADACTNHFEIQTKENRFNLDDSMRRLNLMKNSGVNSPEEAYQLLNNPEEDVFSLKYTSWSGTIHTSLYEPEKLRASIGIGGNQKPYTFDFHDWLEGNDLNLAKLEGIVDTELPFVHMDERADWFQRKD</sequence>
<dbReference type="PANTHER" id="PTHR34180:SF1">
    <property type="entry name" value="BETA-ALANYL-DOPAMINE_CARCININE HYDROLASE"/>
    <property type="match status" value="1"/>
</dbReference>
<dbReference type="InterPro" id="IPR047801">
    <property type="entry name" value="Peptidase_C45"/>
</dbReference>
<proteinExistence type="predicted"/>
<dbReference type="NCBIfam" id="NF040521">
    <property type="entry name" value="C45_proenzyme"/>
    <property type="match status" value="1"/>
</dbReference>
<keyword evidence="3" id="KW-1185">Reference proteome</keyword>
<dbReference type="SUPFAM" id="SSF56235">
    <property type="entry name" value="N-terminal nucleophile aminohydrolases (Ntn hydrolases)"/>
    <property type="match status" value="1"/>
</dbReference>
<protein>
    <submittedName>
        <fullName evidence="2">Choloylglycine hydrolase</fullName>
    </submittedName>
</protein>
<dbReference type="EMBL" id="JAFBEC010000006">
    <property type="protein sequence ID" value="MBM7633241.1"/>
    <property type="molecule type" value="Genomic_DNA"/>
</dbReference>
<dbReference type="PANTHER" id="PTHR34180">
    <property type="entry name" value="PEPTIDASE C45"/>
    <property type="match status" value="1"/>
</dbReference>
<feature type="domain" description="Peptidase C45 hydrolase" evidence="1">
    <location>
        <begin position="104"/>
        <end position="309"/>
    </location>
</feature>
<evidence type="ECO:0000313" key="2">
    <source>
        <dbReference type="EMBL" id="MBM7633241.1"/>
    </source>
</evidence>
<dbReference type="InterPro" id="IPR047794">
    <property type="entry name" value="C45_proenzyme-like"/>
</dbReference>
<reference evidence="2 3" key="1">
    <citation type="submission" date="2021-01" db="EMBL/GenBank/DDBJ databases">
        <title>Genomic Encyclopedia of Type Strains, Phase IV (KMG-IV): sequencing the most valuable type-strain genomes for metagenomic binning, comparative biology and taxonomic classification.</title>
        <authorList>
            <person name="Goeker M."/>
        </authorList>
    </citation>
    <scope>NUCLEOTIDE SEQUENCE [LARGE SCALE GENOMIC DNA]</scope>
    <source>
        <strain evidence="2 3">DSM 25540</strain>
    </source>
</reference>
<dbReference type="Gene3D" id="3.60.60.10">
    <property type="entry name" value="Penicillin V Acylase, Chain A"/>
    <property type="match status" value="1"/>
</dbReference>
<accession>A0ABS2PDN1</accession>
<organism evidence="2 3">
    <name type="scientific">Geomicrobium sediminis</name>
    <dbReference type="NCBI Taxonomy" id="1347788"/>
    <lineage>
        <taxon>Bacteria</taxon>
        <taxon>Bacillati</taxon>
        <taxon>Bacillota</taxon>
        <taxon>Bacilli</taxon>
        <taxon>Bacillales</taxon>
        <taxon>Geomicrobium</taxon>
    </lineage>
</organism>
<dbReference type="Proteomes" id="UP000741863">
    <property type="component" value="Unassembled WGS sequence"/>
</dbReference>
<dbReference type="RefSeq" id="WP_204697836.1">
    <property type="nucleotide sequence ID" value="NZ_JAFBEC010000006.1"/>
</dbReference>
<dbReference type="GO" id="GO:0016787">
    <property type="term" value="F:hydrolase activity"/>
    <property type="evidence" value="ECO:0007669"/>
    <property type="project" value="UniProtKB-KW"/>
</dbReference>
<dbReference type="InterPro" id="IPR029055">
    <property type="entry name" value="Ntn_hydrolases_N"/>
</dbReference>
<evidence type="ECO:0000259" key="1">
    <source>
        <dbReference type="Pfam" id="PF03417"/>
    </source>
</evidence>
<gene>
    <name evidence="2" type="ORF">JOD17_002335</name>
</gene>
<dbReference type="CDD" id="cd01935">
    <property type="entry name" value="Ntn_CGH_like"/>
    <property type="match status" value="1"/>
</dbReference>
<dbReference type="InterPro" id="IPR005079">
    <property type="entry name" value="Peptidase_C45_hydrolase"/>
</dbReference>
<evidence type="ECO:0000313" key="3">
    <source>
        <dbReference type="Proteomes" id="UP000741863"/>
    </source>
</evidence>
<name>A0ABS2PDN1_9BACL</name>
<dbReference type="Pfam" id="PF03417">
    <property type="entry name" value="AAT"/>
    <property type="match status" value="1"/>
</dbReference>
<keyword evidence="2" id="KW-0378">Hydrolase</keyword>
<comment type="caution">
    <text evidence="2">The sequence shown here is derived from an EMBL/GenBank/DDBJ whole genome shotgun (WGS) entry which is preliminary data.</text>
</comment>